<dbReference type="GO" id="GO:0032259">
    <property type="term" value="P:methylation"/>
    <property type="evidence" value="ECO:0007669"/>
    <property type="project" value="UniProtKB-KW"/>
</dbReference>
<dbReference type="SUPFAM" id="SSF53335">
    <property type="entry name" value="S-adenosyl-L-methionine-dependent methyltransferases"/>
    <property type="match status" value="1"/>
</dbReference>
<sequence length="216" mass="22846">MAAGSRSTPTWTGYRQSIGDRSSLFASLAGEGGCARALYPGSYLDLSPSTAIASVTYVDTDRRAARFFADEALVATELEGRAAPGAGAEVRFVQADYTEPLPLPDVGFDLLVSLYAGPVWDHCSRYLAPGGVLLANTSHGDASIAALDPALELVAVVQHRGDAYRLDSRDLDTHLVPKEPAAADPDLIKRSGRGIAYTRPAFAYLFRKCGGLAEPG</sequence>
<dbReference type="EC" id="2.1.-.-" evidence="1"/>
<keyword evidence="2" id="KW-1185">Reference proteome</keyword>
<reference evidence="1" key="1">
    <citation type="submission" date="2023-06" db="EMBL/GenBank/DDBJ databases">
        <title>Genome sequence of Nocardioides sp. SOB44.</title>
        <authorList>
            <person name="Zhang G."/>
        </authorList>
    </citation>
    <scope>NUCLEOTIDE SEQUENCE</scope>
    <source>
        <strain evidence="1">SOB44</strain>
    </source>
</reference>
<dbReference type="GO" id="GO:0008168">
    <property type="term" value="F:methyltransferase activity"/>
    <property type="evidence" value="ECO:0007669"/>
    <property type="project" value="UniProtKB-KW"/>
</dbReference>
<name>A0ABT8TJR5_9ACTN</name>
<dbReference type="EMBL" id="JAULSC010000001">
    <property type="protein sequence ID" value="MDO3394197.1"/>
    <property type="molecule type" value="Genomic_DNA"/>
</dbReference>
<comment type="caution">
    <text evidence="1">The sequence shown here is derived from an EMBL/GenBank/DDBJ whole genome shotgun (WGS) entry which is preliminary data.</text>
</comment>
<protein>
    <submittedName>
        <fullName evidence="1">Class I SAM-dependent methyltransferase</fullName>
        <ecNumber evidence="1">2.1.-.-</ecNumber>
    </submittedName>
</protein>
<dbReference type="RefSeq" id="WP_302705158.1">
    <property type="nucleotide sequence ID" value="NZ_JAULSC010000001.1"/>
</dbReference>
<accession>A0ABT8TJR5</accession>
<keyword evidence="1" id="KW-0808">Transferase</keyword>
<dbReference type="Proteomes" id="UP001168363">
    <property type="component" value="Unassembled WGS sequence"/>
</dbReference>
<proteinExistence type="predicted"/>
<dbReference type="InterPro" id="IPR029063">
    <property type="entry name" value="SAM-dependent_MTases_sf"/>
</dbReference>
<dbReference type="Gene3D" id="3.40.50.150">
    <property type="entry name" value="Vaccinia Virus protein VP39"/>
    <property type="match status" value="1"/>
</dbReference>
<keyword evidence="1" id="KW-0489">Methyltransferase</keyword>
<evidence type="ECO:0000313" key="1">
    <source>
        <dbReference type="EMBL" id="MDO3394197.1"/>
    </source>
</evidence>
<evidence type="ECO:0000313" key="2">
    <source>
        <dbReference type="Proteomes" id="UP001168363"/>
    </source>
</evidence>
<organism evidence="1 2">
    <name type="scientific">Nocardioides cremeus</name>
    <dbReference type="NCBI Taxonomy" id="3058044"/>
    <lineage>
        <taxon>Bacteria</taxon>
        <taxon>Bacillati</taxon>
        <taxon>Actinomycetota</taxon>
        <taxon>Actinomycetes</taxon>
        <taxon>Propionibacteriales</taxon>
        <taxon>Nocardioidaceae</taxon>
        <taxon>Nocardioides</taxon>
    </lineage>
</organism>
<gene>
    <name evidence="1" type="ORF">QWJ41_00535</name>
</gene>
<dbReference type="CDD" id="cd02440">
    <property type="entry name" value="AdoMet_MTases"/>
    <property type="match status" value="1"/>
</dbReference>